<feature type="region of interest" description="Disordered" evidence="1">
    <location>
        <begin position="32"/>
        <end position="56"/>
    </location>
</feature>
<evidence type="ECO:0000256" key="1">
    <source>
        <dbReference type="SAM" id="MobiDB-lite"/>
    </source>
</evidence>
<dbReference type="Proteomes" id="UP000255505">
    <property type="component" value="Chromosome I"/>
</dbReference>
<reference evidence="2 3" key="1">
    <citation type="submission" date="2018-01" db="EMBL/GenBank/DDBJ databases">
        <authorList>
            <person name="Gaut B.S."/>
            <person name="Morton B.R."/>
            <person name="Clegg M.T."/>
            <person name="Duvall M.R."/>
        </authorList>
    </citation>
    <scope>NUCLEOTIDE SEQUENCE [LARGE SCALE GENOMIC DNA]</scope>
    <source>
        <strain evidence="2">Cupriavidus taiwanensis LMG 19425</strain>
    </source>
</reference>
<evidence type="ECO:0000313" key="2">
    <source>
        <dbReference type="EMBL" id="SPK73938.1"/>
    </source>
</evidence>
<dbReference type="AlphaFoldDB" id="A0A375IIN7"/>
<protein>
    <submittedName>
        <fullName evidence="2">Uncharacterized protein</fullName>
    </submittedName>
</protein>
<evidence type="ECO:0000313" key="3">
    <source>
        <dbReference type="Proteomes" id="UP000255505"/>
    </source>
</evidence>
<gene>
    <name evidence="2" type="ORF">CT19425_120180</name>
</gene>
<organism evidence="2 3">
    <name type="scientific">Cupriavidus taiwanensis</name>
    <dbReference type="NCBI Taxonomy" id="164546"/>
    <lineage>
        <taxon>Bacteria</taxon>
        <taxon>Pseudomonadati</taxon>
        <taxon>Pseudomonadota</taxon>
        <taxon>Betaproteobacteria</taxon>
        <taxon>Burkholderiales</taxon>
        <taxon>Burkholderiaceae</taxon>
        <taxon>Cupriavidus</taxon>
    </lineage>
</organism>
<name>A0A375IIN7_9BURK</name>
<accession>A0A375IIN7</accession>
<sequence length="56" mass="5737">MFSLSPHGEGAGVRGGLAGNHMKRGQRFFITAAPANVRPHPRPSPASGRGEQTGAG</sequence>
<dbReference type="EMBL" id="LT991976">
    <property type="protein sequence ID" value="SPK73938.1"/>
    <property type="molecule type" value="Genomic_DNA"/>
</dbReference>
<proteinExistence type="predicted"/>